<evidence type="ECO:0000256" key="3">
    <source>
        <dbReference type="ARBA" id="ARBA00018111"/>
    </source>
</evidence>
<comment type="function">
    <text evidence="5">Modulates RecA activity.</text>
</comment>
<evidence type="ECO:0000256" key="4">
    <source>
        <dbReference type="ARBA" id="ARBA00022490"/>
    </source>
</evidence>
<accession>A0ABY9E793</accession>
<keyword evidence="8" id="KW-1185">Reference proteome</keyword>
<dbReference type="PANTHER" id="PTHR33602:SF1">
    <property type="entry name" value="REGULATORY PROTEIN RECX FAMILY PROTEIN"/>
    <property type="match status" value="1"/>
</dbReference>
<gene>
    <name evidence="5 7" type="primary">recX</name>
    <name evidence="7" type="ORF">TPLL2_1023</name>
</gene>
<dbReference type="PANTHER" id="PTHR33602">
    <property type="entry name" value="REGULATORY PROTEIN RECX FAMILY PROTEIN"/>
    <property type="match status" value="1"/>
</dbReference>
<evidence type="ECO:0000259" key="6">
    <source>
        <dbReference type="Pfam" id="PF02631"/>
    </source>
</evidence>
<dbReference type="InterPro" id="IPR036388">
    <property type="entry name" value="WH-like_DNA-bd_sf"/>
</dbReference>
<evidence type="ECO:0000313" key="8">
    <source>
        <dbReference type="Proteomes" id="UP001321460"/>
    </source>
</evidence>
<comment type="similarity">
    <text evidence="2 5">Belongs to the RecX family.</text>
</comment>
<feature type="domain" description="RecX second three-helical" evidence="6">
    <location>
        <begin position="126"/>
        <end position="167"/>
    </location>
</feature>
<dbReference type="HAMAP" id="MF_01114">
    <property type="entry name" value="RecX"/>
    <property type="match status" value="1"/>
</dbReference>
<dbReference type="Pfam" id="PF02631">
    <property type="entry name" value="RecX_HTH2"/>
    <property type="match status" value="1"/>
</dbReference>
<dbReference type="Proteomes" id="UP001321460">
    <property type="component" value="Chromosome"/>
</dbReference>
<dbReference type="Gene3D" id="1.10.10.10">
    <property type="entry name" value="Winged helix-like DNA-binding domain superfamily/Winged helix DNA-binding domain"/>
    <property type="match status" value="2"/>
</dbReference>
<comment type="subcellular location">
    <subcellularLocation>
        <location evidence="1 5">Cytoplasm</location>
    </subcellularLocation>
</comment>
<dbReference type="NCBIfam" id="NF001062">
    <property type="entry name" value="PRK00117.5-2"/>
    <property type="match status" value="1"/>
</dbReference>
<reference evidence="7 8" key="1">
    <citation type="submission" date="2022-05" db="EMBL/GenBank/DDBJ databases">
        <title>Treponema leporis L2 test.</title>
        <authorList>
            <person name="Cejkova D."/>
        </authorList>
    </citation>
    <scope>NUCLEOTIDE SEQUENCE [LARGE SCALE GENOMIC DNA]</scope>
    <source>
        <strain evidence="7 8">L2</strain>
    </source>
</reference>
<evidence type="ECO:0000256" key="2">
    <source>
        <dbReference type="ARBA" id="ARBA00009695"/>
    </source>
</evidence>
<dbReference type="EMBL" id="CP097901">
    <property type="protein sequence ID" value="WKC72877.1"/>
    <property type="molecule type" value="Genomic_DNA"/>
</dbReference>
<sequence length="232" mass="26074">MASAVHGVDFNSVSDRRFCLCAIQSLQEDVLKLTDEVGAVLQTRLSYLGALSCPIEELVGTRPTDEQYGAVCFACRCYEAECVAVRLLARSETSAQQLGFKLLKRGFEKRVVESVFPVLKRYSWLDDTRFARAWLRNRVDSRPASRAQLLGELKRRGVSHADAEGALDLLFQEQDEETLCLRLLEKLRRRGYGPHTLQRALQRRQFSPSLVRRCLAVETEGACGPPCSAFSS</sequence>
<evidence type="ECO:0000256" key="1">
    <source>
        <dbReference type="ARBA" id="ARBA00004496"/>
    </source>
</evidence>
<organism evidence="7 8">
    <name type="scientific">Treponema paraluiscuniculi</name>
    <dbReference type="NCBI Taxonomy" id="53435"/>
    <lineage>
        <taxon>Bacteria</taxon>
        <taxon>Pseudomonadati</taxon>
        <taxon>Spirochaetota</taxon>
        <taxon>Spirochaetia</taxon>
        <taxon>Spirochaetales</taxon>
        <taxon>Treponemataceae</taxon>
        <taxon>Treponema</taxon>
    </lineage>
</organism>
<dbReference type="InterPro" id="IPR003783">
    <property type="entry name" value="Regulatory_RecX"/>
</dbReference>
<keyword evidence="4 5" id="KW-0963">Cytoplasm</keyword>
<protein>
    <recommendedName>
        <fullName evidence="3 5">Regulatory protein RecX</fullName>
    </recommendedName>
</protein>
<proteinExistence type="inferred from homology"/>
<evidence type="ECO:0000256" key="5">
    <source>
        <dbReference type="HAMAP-Rule" id="MF_01114"/>
    </source>
</evidence>
<name>A0ABY9E793_9SPIR</name>
<evidence type="ECO:0000313" key="7">
    <source>
        <dbReference type="EMBL" id="WKC72877.1"/>
    </source>
</evidence>
<dbReference type="InterPro" id="IPR053924">
    <property type="entry name" value="RecX_HTH_2nd"/>
</dbReference>